<keyword evidence="3" id="KW-1185">Reference proteome</keyword>
<dbReference type="Proteomes" id="UP001597249">
    <property type="component" value="Unassembled WGS sequence"/>
</dbReference>
<evidence type="ECO:0008006" key="4">
    <source>
        <dbReference type="Google" id="ProtNLM"/>
    </source>
</evidence>
<evidence type="ECO:0000313" key="3">
    <source>
        <dbReference type="Proteomes" id="UP001597249"/>
    </source>
</evidence>
<sequence>MKSTFAKLVLVAVIPLTLLAACGVGQNTSSPSPSTSQTSTRSAVSHLADVENRGLPVQNKQDITGAALTALKRQYGSGIASAVAFTNDHGTKMYILVAKTTADANAIRSKFAAANWSVKADPSRQLIFAAERSLASGWFEKYQKPIFRG</sequence>
<feature type="signal peptide" evidence="1">
    <location>
        <begin position="1"/>
        <end position="20"/>
    </location>
</feature>
<keyword evidence="1" id="KW-0732">Signal</keyword>
<feature type="chain" id="PRO_5045693825" description="Lipoprotein" evidence="1">
    <location>
        <begin position="21"/>
        <end position="149"/>
    </location>
</feature>
<evidence type="ECO:0000256" key="1">
    <source>
        <dbReference type="SAM" id="SignalP"/>
    </source>
</evidence>
<gene>
    <name evidence="2" type="ORF">ACFQ3L_09335</name>
</gene>
<evidence type="ECO:0000313" key="2">
    <source>
        <dbReference type="EMBL" id="MFD1393767.1"/>
    </source>
</evidence>
<proteinExistence type="predicted"/>
<name>A0ABW4B9U6_9LACO</name>
<dbReference type="PROSITE" id="PS51257">
    <property type="entry name" value="PROKAR_LIPOPROTEIN"/>
    <property type="match status" value="1"/>
</dbReference>
<reference evidence="3" key="1">
    <citation type="journal article" date="2019" name="Int. J. Syst. Evol. Microbiol.">
        <title>The Global Catalogue of Microorganisms (GCM) 10K type strain sequencing project: providing services to taxonomists for standard genome sequencing and annotation.</title>
        <authorList>
            <consortium name="The Broad Institute Genomics Platform"/>
            <consortium name="The Broad Institute Genome Sequencing Center for Infectious Disease"/>
            <person name="Wu L."/>
            <person name="Ma J."/>
        </authorList>
    </citation>
    <scope>NUCLEOTIDE SEQUENCE [LARGE SCALE GENOMIC DNA]</scope>
    <source>
        <strain evidence="3">CCM 8911</strain>
    </source>
</reference>
<organism evidence="2 3">
    <name type="scientific">Lacticaseibacillus jixianensis</name>
    <dbReference type="NCBI Taxonomy" id="2486012"/>
    <lineage>
        <taxon>Bacteria</taxon>
        <taxon>Bacillati</taxon>
        <taxon>Bacillota</taxon>
        <taxon>Bacilli</taxon>
        <taxon>Lactobacillales</taxon>
        <taxon>Lactobacillaceae</taxon>
        <taxon>Lacticaseibacillus</taxon>
    </lineage>
</organism>
<comment type="caution">
    <text evidence="2">The sequence shown here is derived from an EMBL/GenBank/DDBJ whole genome shotgun (WGS) entry which is preliminary data.</text>
</comment>
<dbReference type="EMBL" id="JBHTMO010000030">
    <property type="protein sequence ID" value="MFD1393767.1"/>
    <property type="molecule type" value="Genomic_DNA"/>
</dbReference>
<protein>
    <recommendedName>
        <fullName evidence="4">Lipoprotein</fullName>
    </recommendedName>
</protein>
<dbReference type="RefSeq" id="WP_125585948.1">
    <property type="nucleotide sequence ID" value="NZ_JBHTMO010000030.1"/>
</dbReference>
<accession>A0ABW4B9U6</accession>